<evidence type="ECO:0000313" key="2">
    <source>
        <dbReference type="Proteomes" id="UP000278792"/>
    </source>
</evidence>
<dbReference type="RefSeq" id="WP_123782448.1">
    <property type="nucleotide sequence ID" value="NZ_RKIK01000038.1"/>
</dbReference>
<dbReference type="AlphaFoldDB" id="A0A3N3DYR0"/>
<organism evidence="1 2">
    <name type="scientific">Vibrio ponticus</name>
    <dbReference type="NCBI Taxonomy" id="265668"/>
    <lineage>
        <taxon>Bacteria</taxon>
        <taxon>Pseudomonadati</taxon>
        <taxon>Pseudomonadota</taxon>
        <taxon>Gammaproteobacteria</taxon>
        <taxon>Vibrionales</taxon>
        <taxon>Vibrionaceae</taxon>
        <taxon>Vibrio</taxon>
    </lineage>
</organism>
<evidence type="ECO:0000313" key="1">
    <source>
        <dbReference type="EMBL" id="ROV59529.1"/>
    </source>
</evidence>
<dbReference type="Proteomes" id="UP000278792">
    <property type="component" value="Unassembled WGS sequence"/>
</dbReference>
<accession>A0A3N3DYR0</accession>
<dbReference type="EMBL" id="RKIK01000038">
    <property type="protein sequence ID" value="ROV59529.1"/>
    <property type="molecule type" value="Genomic_DNA"/>
</dbReference>
<protein>
    <submittedName>
        <fullName evidence="1">DUF2989 domain-containing protein</fullName>
    </submittedName>
</protein>
<name>A0A3N3DYR0_9VIBR</name>
<proteinExistence type="predicted"/>
<sequence length="273" mass="31212">MNKLKLACIVGISVPLLGCFESRKNTEQLCQANPALQCQELNMNDGQCRLPRTDLIWHRFETLKNPSESNKIKEFHFLAAYEKCMHLAAQIETLTQSERKTKRVTAVVHAKDEQQRLITELQGSRSPQALYFLWSQTGDENARRLFLQMEGSPELETAEMQYALATFYTRRDSEKTLALLNRTLELGSRENINVDAVKSLASLNLQQGHKELAYIWSQVAEKLAVQTTAEHNYALIYGFSDEKYQQLDQVASNVYQALQEGRFRVSMTALPTM</sequence>
<gene>
    <name evidence="1" type="ORF">EGH82_13305</name>
</gene>
<dbReference type="InterPro" id="IPR021372">
    <property type="entry name" value="DUF2989"/>
</dbReference>
<reference evidence="1 2" key="1">
    <citation type="submission" date="2018-11" db="EMBL/GenBank/DDBJ databases">
        <title>Vibrio ponticus strain CAIM 1751 pathogenic for the snapper Lutjanus guttatus.</title>
        <authorList>
            <person name="Soto-Rodriguez S."/>
            <person name="Lozano-Olvera R."/>
            <person name="Gomez-Gil B."/>
        </authorList>
    </citation>
    <scope>NUCLEOTIDE SEQUENCE [LARGE SCALE GENOMIC DNA]</scope>
    <source>
        <strain evidence="1 2">CAIM 1751</strain>
    </source>
</reference>
<dbReference type="Pfam" id="PF11207">
    <property type="entry name" value="DUF2989"/>
    <property type="match status" value="1"/>
</dbReference>
<comment type="caution">
    <text evidence="1">The sequence shown here is derived from an EMBL/GenBank/DDBJ whole genome shotgun (WGS) entry which is preliminary data.</text>
</comment>